<dbReference type="Proteomes" id="UP001362999">
    <property type="component" value="Unassembled WGS sequence"/>
</dbReference>
<comment type="caution">
    <text evidence="3">The sequence shown here is derived from an EMBL/GenBank/DDBJ whole genome shotgun (WGS) entry which is preliminary data.</text>
</comment>
<feature type="compositionally biased region" description="Basic and acidic residues" evidence="1">
    <location>
        <begin position="119"/>
        <end position="129"/>
    </location>
</feature>
<sequence>MSAENNLTTAEKRKIAAEKRKATIAARAAQEAEANIAFQNESEANGGRKAKKAAKKNAGNLEPRPERRLDSGGLIPGSQENLVDPDNDDADFIDVDLQPRSRKSSASSHMSAISAVRRMHVDSDVDSRGHRSRSSSMGSSVPPTEFESDGLVDVDAEEAPKKKKKKAKKSKKVSEARQRQAAAEQPVVRSEAANTLSQTATAVNTAPAATAAVVTTATATVGPQGVVPAGGWHISTIIVLPAPGKDISLTAQHIVLQQVLRGTILIIKIELLFDDAYPRMTSRAGYARERMTQAAIPIPDAIHILRRLGVDPVFGAQLSSIPIDRTNILRGNFKRTAVTCVKARVEELLKDHRYIFPAIEGRLRLDQPFAQGAIAFIIKEEVFSSPLFVTQNLDRFPARSSKHPMQRGLDGCPRGHGALVEHRNTGRRQNIAFSEDAYESTYRNHMDTLSLTRKSAPNSMHRILHQLFNDVTEADQVAHTTSGSSATLIQLIDVPDSD</sequence>
<evidence type="ECO:0000313" key="3">
    <source>
        <dbReference type="EMBL" id="KAK7041205.1"/>
    </source>
</evidence>
<feature type="compositionally biased region" description="Low complexity" evidence="1">
    <location>
        <begin position="104"/>
        <end position="115"/>
    </location>
</feature>
<evidence type="ECO:0000256" key="1">
    <source>
        <dbReference type="SAM" id="MobiDB-lite"/>
    </source>
</evidence>
<keyword evidence="4" id="KW-1185">Reference proteome</keyword>
<evidence type="ECO:0000313" key="4">
    <source>
        <dbReference type="Proteomes" id="UP001362999"/>
    </source>
</evidence>
<dbReference type="EMBL" id="JAWWNJ010000014">
    <property type="protein sequence ID" value="KAK7041205.1"/>
    <property type="molecule type" value="Genomic_DNA"/>
</dbReference>
<proteinExistence type="predicted"/>
<feature type="region of interest" description="Disordered" evidence="1">
    <location>
        <begin position="35"/>
        <end position="190"/>
    </location>
</feature>
<organism evidence="3 4">
    <name type="scientific">Favolaschia claudopus</name>
    <dbReference type="NCBI Taxonomy" id="2862362"/>
    <lineage>
        <taxon>Eukaryota</taxon>
        <taxon>Fungi</taxon>
        <taxon>Dikarya</taxon>
        <taxon>Basidiomycota</taxon>
        <taxon>Agaricomycotina</taxon>
        <taxon>Agaricomycetes</taxon>
        <taxon>Agaricomycetidae</taxon>
        <taxon>Agaricales</taxon>
        <taxon>Marasmiineae</taxon>
        <taxon>Mycenaceae</taxon>
        <taxon>Favolaschia</taxon>
    </lineage>
</organism>
<feature type="domain" description="DUF6532" evidence="2">
    <location>
        <begin position="266"/>
        <end position="449"/>
    </location>
</feature>
<name>A0AAW0CT93_9AGAR</name>
<gene>
    <name evidence="3" type="ORF">R3P38DRAFT_3179809</name>
</gene>
<feature type="compositionally biased region" description="Basic residues" evidence="1">
    <location>
        <begin position="161"/>
        <end position="171"/>
    </location>
</feature>
<reference evidence="3 4" key="1">
    <citation type="journal article" date="2024" name="J Genomics">
        <title>Draft genome sequencing and assembly of Favolaschia claudopus CIRM-BRFM 2984 isolated from oak limbs.</title>
        <authorList>
            <person name="Navarro D."/>
            <person name="Drula E."/>
            <person name="Chaduli D."/>
            <person name="Cazenave R."/>
            <person name="Ahrendt S."/>
            <person name="Wang J."/>
            <person name="Lipzen A."/>
            <person name="Daum C."/>
            <person name="Barry K."/>
            <person name="Grigoriev I.V."/>
            <person name="Favel A."/>
            <person name="Rosso M.N."/>
            <person name="Martin F."/>
        </authorList>
    </citation>
    <scope>NUCLEOTIDE SEQUENCE [LARGE SCALE GENOMIC DNA]</scope>
    <source>
        <strain evidence="3 4">CIRM-BRFM 2984</strain>
    </source>
</reference>
<feature type="compositionally biased region" description="Acidic residues" evidence="1">
    <location>
        <begin position="146"/>
        <end position="157"/>
    </location>
</feature>
<protein>
    <recommendedName>
        <fullName evidence="2">DUF6532 domain-containing protein</fullName>
    </recommendedName>
</protein>
<dbReference type="Pfam" id="PF20149">
    <property type="entry name" value="DUF6532"/>
    <property type="match status" value="1"/>
</dbReference>
<accession>A0AAW0CT93</accession>
<feature type="compositionally biased region" description="Acidic residues" evidence="1">
    <location>
        <begin position="83"/>
        <end position="94"/>
    </location>
</feature>
<dbReference type="AlphaFoldDB" id="A0AAW0CT93"/>
<evidence type="ECO:0000259" key="2">
    <source>
        <dbReference type="Pfam" id="PF20149"/>
    </source>
</evidence>
<dbReference type="InterPro" id="IPR045341">
    <property type="entry name" value="DUF6532"/>
</dbReference>